<evidence type="ECO:0000259" key="7">
    <source>
        <dbReference type="PROSITE" id="PS50102"/>
    </source>
</evidence>
<dbReference type="InterPro" id="IPR050374">
    <property type="entry name" value="RRT5_SRSF_SR"/>
</dbReference>
<sequence length="315" mass="34523">MPCHKETSQNKNCHYNIIHTIKNQLKKQKTTLHSTAMSEQANVDTAEMITVYISNLPFSASERDLHAFLSDYGATSVLIPTQTVRRFSKKRTDKPRKPLGIAFAQFANATLASKAIQDLNGTTFQNQKLFLKLHVPYEAEPSPLPETKKSKDKKKKNGKEAPETAPDTVYCHDLPDDVTDSEIRELFQLYSPQEIWIYRSKVYKKRCIPLAPHQITAALVTLQSDKNIVDICDDVGKAAALRGKPVIVKPAFVSKIQEIKQLVKDNLTNARDPPPPAAPAAPAALVQEVQNNDAGSGGIPPPPPSSSGAPALAAA</sequence>
<evidence type="ECO:0000256" key="1">
    <source>
        <dbReference type="ARBA" id="ARBA00003119"/>
    </source>
</evidence>
<proteinExistence type="inferred from homology"/>
<feature type="compositionally biased region" description="Low complexity" evidence="6">
    <location>
        <begin position="306"/>
        <end position="315"/>
    </location>
</feature>
<evidence type="ECO:0000256" key="5">
    <source>
        <dbReference type="PROSITE-ProRule" id="PRU00176"/>
    </source>
</evidence>
<evidence type="ECO:0000256" key="3">
    <source>
        <dbReference type="ARBA" id="ARBA00015811"/>
    </source>
</evidence>
<gene>
    <name evidence="8" type="primary">U6500F00910</name>
    <name evidence="8" type="ORF">SEUBUCD650_0F00910</name>
</gene>
<keyword evidence="9" id="KW-1185">Reference proteome</keyword>
<name>A0ABN8VP37_SACEU</name>
<evidence type="ECO:0000256" key="4">
    <source>
        <dbReference type="ARBA" id="ARBA00022884"/>
    </source>
</evidence>
<dbReference type="InterPro" id="IPR012677">
    <property type="entry name" value="Nucleotide-bd_a/b_plait_sf"/>
</dbReference>
<dbReference type="InterPro" id="IPR000504">
    <property type="entry name" value="RRM_dom"/>
</dbReference>
<protein>
    <recommendedName>
        <fullName evidence="3">Regulator of rDNA transcription protein 5</fullName>
    </recommendedName>
</protein>
<keyword evidence="4 5" id="KW-0694">RNA-binding</keyword>
<dbReference type="PANTHER" id="PTHR23003">
    <property type="entry name" value="RNA RECOGNITION MOTIF RRM DOMAIN CONTAINING PROTEIN"/>
    <property type="match status" value="1"/>
</dbReference>
<dbReference type="PANTHER" id="PTHR23003:SF54">
    <property type="entry name" value="REGULATOR OF RDNA TRANSCRIPTION PROTEIN 5"/>
    <property type="match status" value="1"/>
</dbReference>
<evidence type="ECO:0000313" key="8">
    <source>
        <dbReference type="EMBL" id="CAI1973424.1"/>
    </source>
</evidence>
<accession>A0ABN8VP37</accession>
<dbReference type="PROSITE" id="PS50102">
    <property type="entry name" value="RRM"/>
    <property type="match status" value="1"/>
</dbReference>
<feature type="region of interest" description="Disordered" evidence="6">
    <location>
        <begin position="141"/>
        <end position="168"/>
    </location>
</feature>
<evidence type="ECO:0000256" key="2">
    <source>
        <dbReference type="ARBA" id="ARBA00006567"/>
    </source>
</evidence>
<dbReference type="InterPro" id="IPR034244">
    <property type="entry name" value="Rrt5_RRM1"/>
</dbReference>
<dbReference type="Gene3D" id="3.30.70.330">
    <property type="match status" value="2"/>
</dbReference>
<comment type="function">
    <text evidence="1">May be involved in the modulation of rDNA transcription.</text>
</comment>
<feature type="region of interest" description="Disordered" evidence="6">
    <location>
        <begin position="267"/>
        <end position="315"/>
    </location>
</feature>
<dbReference type="SMART" id="SM00360">
    <property type="entry name" value="RRM"/>
    <property type="match status" value="2"/>
</dbReference>
<dbReference type="SUPFAM" id="SSF54928">
    <property type="entry name" value="RNA-binding domain, RBD"/>
    <property type="match status" value="1"/>
</dbReference>
<comment type="similarity">
    <text evidence="2">Belongs to the RRT5 family.</text>
</comment>
<reference evidence="8" key="1">
    <citation type="submission" date="2022-08" db="EMBL/GenBank/DDBJ databases">
        <authorList>
            <person name="Byrne P K."/>
        </authorList>
    </citation>
    <scope>NUCLEOTIDE SEQUENCE</scope>
    <source>
        <strain evidence="8">UCD650</strain>
    </source>
</reference>
<organism evidence="8 9">
    <name type="scientific">Saccharomyces eubayanus</name>
    <name type="common">Yeast</name>
    <dbReference type="NCBI Taxonomy" id="1080349"/>
    <lineage>
        <taxon>Eukaryota</taxon>
        <taxon>Fungi</taxon>
        <taxon>Dikarya</taxon>
        <taxon>Ascomycota</taxon>
        <taxon>Saccharomycotina</taxon>
        <taxon>Saccharomycetes</taxon>
        <taxon>Saccharomycetales</taxon>
        <taxon>Saccharomycetaceae</taxon>
        <taxon>Saccharomyces</taxon>
    </lineage>
</organism>
<evidence type="ECO:0000256" key="6">
    <source>
        <dbReference type="SAM" id="MobiDB-lite"/>
    </source>
</evidence>
<evidence type="ECO:0000313" key="9">
    <source>
        <dbReference type="Proteomes" id="UP001152964"/>
    </source>
</evidence>
<dbReference type="Proteomes" id="UP001152964">
    <property type="component" value="Chromosome 6"/>
</dbReference>
<dbReference type="EMBL" id="OX291496">
    <property type="protein sequence ID" value="CAI1973424.1"/>
    <property type="molecule type" value="Genomic_DNA"/>
</dbReference>
<feature type="domain" description="RRM" evidence="7">
    <location>
        <begin position="49"/>
        <end position="136"/>
    </location>
</feature>
<dbReference type="Pfam" id="PF00076">
    <property type="entry name" value="RRM_1"/>
    <property type="match status" value="1"/>
</dbReference>
<dbReference type="CDD" id="cd12409">
    <property type="entry name" value="RRM1_RRT5"/>
    <property type="match status" value="1"/>
</dbReference>
<dbReference type="InterPro" id="IPR035979">
    <property type="entry name" value="RBD_domain_sf"/>
</dbReference>